<keyword evidence="2" id="KW-0732">Signal</keyword>
<evidence type="ECO:0000313" key="4">
    <source>
        <dbReference type="Proteomes" id="UP001163046"/>
    </source>
</evidence>
<name>A0A9W9ZDE2_9CNID</name>
<comment type="caution">
    <text evidence="3">The sequence shown here is derived from an EMBL/GenBank/DDBJ whole genome shotgun (WGS) entry which is preliminary data.</text>
</comment>
<accession>A0A9W9ZDE2</accession>
<protein>
    <submittedName>
        <fullName evidence="3">Uncharacterized protein</fullName>
    </submittedName>
</protein>
<gene>
    <name evidence="3" type="ORF">OS493_024779</name>
</gene>
<feature type="compositionally biased region" description="Basic residues" evidence="1">
    <location>
        <begin position="89"/>
        <end position="101"/>
    </location>
</feature>
<dbReference type="Proteomes" id="UP001163046">
    <property type="component" value="Unassembled WGS sequence"/>
</dbReference>
<feature type="region of interest" description="Disordered" evidence="1">
    <location>
        <begin position="81"/>
        <end position="122"/>
    </location>
</feature>
<reference evidence="3" key="1">
    <citation type="submission" date="2023-01" db="EMBL/GenBank/DDBJ databases">
        <title>Genome assembly of the deep-sea coral Lophelia pertusa.</title>
        <authorList>
            <person name="Herrera S."/>
            <person name="Cordes E."/>
        </authorList>
    </citation>
    <scope>NUCLEOTIDE SEQUENCE</scope>
    <source>
        <strain evidence="3">USNM1676648</strain>
        <tissue evidence="3">Polyp</tissue>
    </source>
</reference>
<dbReference type="OrthoDB" id="10368443at2759"/>
<dbReference type="AlphaFoldDB" id="A0A9W9ZDE2"/>
<feature type="compositionally biased region" description="Basic and acidic residues" evidence="1">
    <location>
        <begin position="102"/>
        <end position="115"/>
    </location>
</feature>
<evidence type="ECO:0000256" key="2">
    <source>
        <dbReference type="SAM" id="SignalP"/>
    </source>
</evidence>
<evidence type="ECO:0000313" key="3">
    <source>
        <dbReference type="EMBL" id="KAJ7378114.1"/>
    </source>
</evidence>
<evidence type="ECO:0000256" key="1">
    <source>
        <dbReference type="SAM" id="MobiDB-lite"/>
    </source>
</evidence>
<feature type="chain" id="PRO_5040761418" evidence="2">
    <location>
        <begin position="23"/>
        <end position="122"/>
    </location>
</feature>
<organism evidence="3 4">
    <name type="scientific">Desmophyllum pertusum</name>
    <dbReference type="NCBI Taxonomy" id="174260"/>
    <lineage>
        <taxon>Eukaryota</taxon>
        <taxon>Metazoa</taxon>
        <taxon>Cnidaria</taxon>
        <taxon>Anthozoa</taxon>
        <taxon>Hexacorallia</taxon>
        <taxon>Scleractinia</taxon>
        <taxon>Caryophylliina</taxon>
        <taxon>Caryophylliidae</taxon>
        <taxon>Desmophyllum</taxon>
    </lineage>
</organism>
<sequence>MEAKQGLILVICSMILAGEVACFPATDVIAQSSFSQDDAAALAHFNWEKILQKLPHFLLPILRKILRGIKNSEDPMEILLSVLEGEKPSKKKKNKKNKKDKKNKEEEESGGNKEEESSEPTQ</sequence>
<feature type="signal peptide" evidence="2">
    <location>
        <begin position="1"/>
        <end position="22"/>
    </location>
</feature>
<dbReference type="EMBL" id="MU826369">
    <property type="protein sequence ID" value="KAJ7378114.1"/>
    <property type="molecule type" value="Genomic_DNA"/>
</dbReference>
<keyword evidence="4" id="KW-1185">Reference proteome</keyword>
<proteinExistence type="predicted"/>